<accession>A0ABZ0ZX34</accession>
<dbReference type="Proteomes" id="UP001325719">
    <property type="component" value="Segment"/>
</dbReference>
<reference evidence="1 2" key="1">
    <citation type="submission" date="2023-12" db="EMBL/GenBank/DDBJ databases">
        <authorList>
            <person name="Wang F."/>
            <person name="Yu X."/>
            <person name="Gao C."/>
        </authorList>
    </citation>
    <scope>NUCLEOTIDE SEQUENCE [LARGE SCALE GENOMIC DNA]</scope>
</reference>
<evidence type="ECO:0000313" key="2">
    <source>
        <dbReference type="Proteomes" id="UP001325719"/>
    </source>
</evidence>
<dbReference type="EMBL" id="OR941552">
    <property type="protein sequence ID" value="WQY99787.1"/>
    <property type="molecule type" value="Genomic_DNA"/>
</dbReference>
<name>A0ABZ0ZX34_9CAUD</name>
<evidence type="ECO:0000313" key="1">
    <source>
        <dbReference type="EMBL" id="WQY99787.1"/>
    </source>
</evidence>
<protein>
    <recommendedName>
        <fullName evidence="3">Urease accessory protein UreD</fullName>
    </recommendedName>
</protein>
<sequence>MTITLTAPLVVGGPHDGKRVTLAPERMVLRTSSGAYMRTAARPDLLFHVPSLLTPTPGAA</sequence>
<organism evidence="1 2">
    <name type="scientific">Microbacterium phage MO526</name>
    <dbReference type="NCBI Taxonomy" id="3108092"/>
    <lineage>
        <taxon>Viruses</taxon>
        <taxon>Duplodnaviria</taxon>
        <taxon>Heunggongvirae</taxon>
        <taxon>Uroviricota</taxon>
        <taxon>Caudoviricetes</taxon>
        <taxon>Kutznervirinae</taxon>
        <taxon>Kozievirus</taxon>
        <taxon>Kozievirus MO526</taxon>
    </lineage>
</organism>
<keyword evidence="2" id="KW-1185">Reference proteome</keyword>
<proteinExistence type="predicted"/>
<evidence type="ECO:0008006" key="3">
    <source>
        <dbReference type="Google" id="ProtNLM"/>
    </source>
</evidence>